<organism evidence="1 2">
    <name type="scientific">Corynebacterium striatum</name>
    <dbReference type="NCBI Taxonomy" id="43770"/>
    <lineage>
        <taxon>Bacteria</taxon>
        <taxon>Bacillati</taxon>
        <taxon>Actinomycetota</taxon>
        <taxon>Actinomycetes</taxon>
        <taxon>Mycobacteriales</taxon>
        <taxon>Corynebacteriaceae</taxon>
        <taxon>Corynebacterium</taxon>
    </lineage>
</organism>
<protein>
    <submittedName>
        <fullName evidence="1">Uncharacterized protein</fullName>
    </submittedName>
</protein>
<proteinExistence type="predicted"/>
<dbReference type="Proteomes" id="UP000231994">
    <property type="component" value="Chromosome"/>
</dbReference>
<dbReference type="AlphaFoldDB" id="A0ABC8CJU8"/>
<sequence length="90" mass="10030">MVRVELDTDAIFQQVMNTNAVHAKVHNRAAKISTKIRRDLNKAGIDAGVEVKEYAHANGRFGLNIVGHVDDKDARRAGRIARRAGRSVRR</sequence>
<reference evidence="1 2" key="1">
    <citation type="submission" date="2017-11" db="EMBL/GenBank/DDBJ databases">
        <title>Whole genome sequencing of cultured pathogen.</title>
        <authorList>
            <person name="Hoffmann M."/>
            <person name="Sanchez M."/>
            <person name="Timme R."/>
            <person name="Nudel K."/>
            <person name="Bry L."/>
        </authorList>
    </citation>
    <scope>NUCLEOTIDE SEQUENCE [LARGE SCALE GENOMIC DNA]</scope>
    <source>
        <strain evidence="1 2">216</strain>
    </source>
</reference>
<name>A0ABC8CJU8_CORST</name>
<evidence type="ECO:0000313" key="2">
    <source>
        <dbReference type="Proteomes" id="UP000231994"/>
    </source>
</evidence>
<evidence type="ECO:0000313" key="1">
    <source>
        <dbReference type="EMBL" id="ATZ08311.1"/>
    </source>
</evidence>
<dbReference type="EMBL" id="CP024932">
    <property type="protein sequence ID" value="ATZ08311.1"/>
    <property type="molecule type" value="Genomic_DNA"/>
</dbReference>
<gene>
    <name evidence="1" type="ORF">A9D01_05560</name>
</gene>
<accession>A0ABC8CJU8</accession>